<dbReference type="AlphaFoldDB" id="A0A0E9SQ51"/>
<proteinExistence type="predicted"/>
<reference evidence="1" key="2">
    <citation type="journal article" date="2015" name="Fish Shellfish Immunol.">
        <title>Early steps in the European eel (Anguilla anguilla)-Vibrio vulnificus interaction in the gills: Role of the RtxA13 toxin.</title>
        <authorList>
            <person name="Callol A."/>
            <person name="Pajuelo D."/>
            <person name="Ebbesson L."/>
            <person name="Teles M."/>
            <person name="MacKenzie S."/>
            <person name="Amaro C."/>
        </authorList>
    </citation>
    <scope>NUCLEOTIDE SEQUENCE</scope>
</reference>
<accession>A0A0E9SQ51</accession>
<name>A0A0E9SQ51_ANGAN</name>
<reference evidence="1" key="1">
    <citation type="submission" date="2014-11" db="EMBL/GenBank/DDBJ databases">
        <authorList>
            <person name="Amaro Gonzalez C."/>
        </authorList>
    </citation>
    <scope>NUCLEOTIDE SEQUENCE</scope>
</reference>
<protein>
    <submittedName>
        <fullName evidence="1">Uncharacterized protein</fullName>
    </submittedName>
</protein>
<sequence length="34" mass="3696">MARAVPAIRSLQTPLSSPKGLLFFFITQAIRGHA</sequence>
<organism evidence="1">
    <name type="scientific">Anguilla anguilla</name>
    <name type="common">European freshwater eel</name>
    <name type="synonym">Muraena anguilla</name>
    <dbReference type="NCBI Taxonomy" id="7936"/>
    <lineage>
        <taxon>Eukaryota</taxon>
        <taxon>Metazoa</taxon>
        <taxon>Chordata</taxon>
        <taxon>Craniata</taxon>
        <taxon>Vertebrata</taxon>
        <taxon>Euteleostomi</taxon>
        <taxon>Actinopterygii</taxon>
        <taxon>Neopterygii</taxon>
        <taxon>Teleostei</taxon>
        <taxon>Anguilliformes</taxon>
        <taxon>Anguillidae</taxon>
        <taxon>Anguilla</taxon>
    </lineage>
</organism>
<evidence type="ECO:0000313" key="1">
    <source>
        <dbReference type="EMBL" id="JAH42780.1"/>
    </source>
</evidence>
<dbReference type="EMBL" id="GBXM01065797">
    <property type="protein sequence ID" value="JAH42780.1"/>
    <property type="molecule type" value="Transcribed_RNA"/>
</dbReference>